<gene>
    <name evidence="2" type="ORF">LMXM_06_1200</name>
</gene>
<dbReference type="PhylomeDB" id="E9AKZ9"/>
<dbReference type="Proteomes" id="UP000007259">
    <property type="component" value="Chromosome 6"/>
</dbReference>
<organism evidence="2 3">
    <name type="scientific">Leishmania mexicana (strain MHOM/GT/2001/U1103)</name>
    <dbReference type="NCBI Taxonomy" id="929439"/>
    <lineage>
        <taxon>Eukaryota</taxon>
        <taxon>Discoba</taxon>
        <taxon>Euglenozoa</taxon>
        <taxon>Kinetoplastea</taxon>
        <taxon>Metakinetoplastina</taxon>
        <taxon>Trypanosomatida</taxon>
        <taxon>Trypanosomatidae</taxon>
        <taxon>Leishmaniinae</taxon>
        <taxon>Leishmania</taxon>
    </lineage>
</organism>
<name>E9AKZ9_LEIMU</name>
<sequence>MFAYPYVDPDDPNAQAECTPPRPAGGAARILIPDSDNDDSLGLPISGESSPSARAPAVRTFSKRAARCAAALLQRHDAAPSVVHKHKCLQQIGRLGGAYGSLAHGQPFTIWMRYQHLNARVIRETEAFFGGHMADHLAHPHVTPKNGVLTAAPKAAFGCNPQRRSPEATLGCRTPLPSSPSPAHAAHAMLNSCGAVDVHAFPPQTGYSLSRGEQCAISLLLMDDTADANCTSSPLPTFTAHHTSDDGSRRMGLSESLCDRLSHESCLADTSAAMPFWMYDEGADSVRCSPTPAAHHGDSPSAARRHRKRGRGDTIGTEPQHPKGRRGEMCTARALVFDELSRSSSSQQTTPREESTTARRDKLVPPSLSATVIELQNQRVQWDLLRRQSLFSPF</sequence>
<feature type="compositionally biased region" description="Basic and acidic residues" evidence="1">
    <location>
        <begin position="351"/>
        <end position="363"/>
    </location>
</feature>
<dbReference type="OMA" id="AFFEGHM"/>
<dbReference type="EMBL" id="FR799559">
    <property type="protein sequence ID" value="CBZ23602.1"/>
    <property type="molecule type" value="Genomic_DNA"/>
</dbReference>
<feature type="region of interest" description="Disordered" evidence="1">
    <location>
        <begin position="1"/>
        <end position="55"/>
    </location>
</feature>
<dbReference type="GeneID" id="13453154"/>
<dbReference type="RefSeq" id="XP_003872133.1">
    <property type="nucleotide sequence ID" value="XM_003872084.1"/>
</dbReference>
<dbReference type="OrthoDB" id="272917at2759"/>
<evidence type="ECO:0000313" key="2">
    <source>
        <dbReference type="EMBL" id="CBZ23602.1"/>
    </source>
</evidence>
<keyword evidence="3" id="KW-1185">Reference proteome</keyword>
<proteinExistence type="predicted"/>
<evidence type="ECO:0000256" key="1">
    <source>
        <dbReference type="SAM" id="MobiDB-lite"/>
    </source>
</evidence>
<dbReference type="AlphaFoldDB" id="E9AKZ9"/>
<evidence type="ECO:0000313" key="3">
    <source>
        <dbReference type="Proteomes" id="UP000007259"/>
    </source>
</evidence>
<dbReference type="VEuPathDB" id="TriTrypDB:LmxM.06.1200"/>
<reference evidence="2 3" key="1">
    <citation type="journal article" date="2011" name="Genome Res.">
        <title>Chromosome and gene copy number variation allow major structural change between species and strains of Leishmania.</title>
        <authorList>
            <person name="Rogers M.B."/>
            <person name="Hilley J.D."/>
            <person name="Dickens N.J."/>
            <person name="Wilkes J."/>
            <person name="Bates P.A."/>
            <person name="Depledge D.P."/>
            <person name="Harris D."/>
            <person name="Her Y."/>
            <person name="Herzyk P."/>
            <person name="Imamura H."/>
            <person name="Otto T.D."/>
            <person name="Sanders M."/>
            <person name="Seeger K."/>
            <person name="Dujardin J.C."/>
            <person name="Berriman M."/>
            <person name="Smith D.F."/>
            <person name="Hertz-Fowler C."/>
            <person name="Mottram J.C."/>
        </authorList>
    </citation>
    <scope>NUCLEOTIDE SEQUENCE [LARGE SCALE GENOMIC DNA]</scope>
    <source>
        <strain evidence="2 3">MHOM/GT/2001/U1103</strain>
    </source>
</reference>
<protein>
    <submittedName>
        <fullName evidence="2">Uncharacterized protein</fullName>
    </submittedName>
</protein>
<feature type="region of interest" description="Disordered" evidence="1">
    <location>
        <begin position="288"/>
        <end position="363"/>
    </location>
</feature>
<dbReference type="KEGG" id="lmi:LMXM_06_1200"/>
<accession>E9AKZ9</accession>